<dbReference type="Proteomes" id="UP001519308">
    <property type="component" value="Unassembled WGS sequence"/>
</dbReference>
<sequence>MDIKFKNYCKDDYFKVSELLIKISKQSEQHINWNWARWGWMIHHAEFDNSISDKIGMWFDENELIGIATYDHLLGESIFLADERYKFLEEYMLKYCIENYMDENGLGIAINDADKESIELLKRNSFEVNENEENILQVNLETVDLKYAIPENIKISNVKSLDDVFNYNKVLWHGFDHEGDAPEDEETIAKFRKMLSAPQNNFYLNVVAKDGDNWVAFCACWYDKSTDYAYVEPVCTVNEYRRKGIGQAVVLESLKRCKELGAKKAYVISTDEFYKNLGFQQHSHYTFYWYKECKN</sequence>
<name>A0ABS4K4N5_9CLOT</name>
<feature type="domain" description="N-acetyltransferase" evidence="1">
    <location>
        <begin position="151"/>
        <end position="295"/>
    </location>
</feature>
<proteinExistence type="predicted"/>
<dbReference type="SUPFAM" id="SSF55729">
    <property type="entry name" value="Acyl-CoA N-acyltransferases (Nat)"/>
    <property type="match status" value="1"/>
</dbReference>
<reference evidence="2 3" key="1">
    <citation type="submission" date="2021-03" db="EMBL/GenBank/DDBJ databases">
        <title>Genomic Encyclopedia of Type Strains, Phase IV (KMG-IV): sequencing the most valuable type-strain genomes for metagenomic binning, comparative biology and taxonomic classification.</title>
        <authorList>
            <person name="Goeker M."/>
        </authorList>
    </citation>
    <scope>NUCLEOTIDE SEQUENCE [LARGE SCALE GENOMIC DNA]</scope>
    <source>
        <strain evidence="2 3">DSM 28650</strain>
    </source>
</reference>
<dbReference type="InterPro" id="IPR000182">
    <property type="entry name" value="GNAT_dom"/>
</dbReference>
<protein>
    <submittedName>
        <fullName evidence="2">N-acetyltransferase YhbS</fullName>
    </submittedName>
</protein>
<dbReference type="EMBL" id="JAGGLL010000019">
    <property type="protein sequence ID" value="MBP2022750.1"/>
    <property type="molecule type" value="Genomic_DNA"/>
</dbReference>
<evidence type="ECO:0000313" key="3">
    <source>
        <dbReference type="Proteomes" id="UP001519308"/>
    </source>
</evidence>
<evidence type="ECO:0000259" key="1">
    <source>
        <dbReference type="PROSITE" id="PS51186"/>
    </source>
</evidence>
<dbReference type="CDD" id="cd04301">
    <property type="entry name" value="NAT_SF"/>
    <property type="match status" value="1"/>
</dbReference>
<evidence type="ECO:0000313" key="2">
    <source>
        <dbReference type="EMBL" id="MBP2022750.1"/>
    </source>
</evidence>
<accession>A0ABS4K4N5</accession>
<comment type="caution">
    <text evidence="2">The sequence shown here is derived from an EMBL/GenBank/DDBJ whole genome shotgun (WGS) entry which is preliminary data.</text>
</comment>
<dbReference type="PROSITE" id="PS51186">
    <property type="entry name" value="GNAT"/>
    <property type="match status" value="1"/>
</dbReference>
<dbReference type="RefSeq" id="WP_021283663.1">
    <property type="nucleotide sequence ID" value="NZ_JAGGLL010000019.1"/>
</dbReference>
<organism evidence="2 3">
    <name type="scientific">Clostridium punense</name>
    <dbReference type="NCBI Taxonomy" id="1054297"/>
    <lineage>
        <taxon>Bacteria</taxon>
        <taxon>Bacillati</taxon>
        <taxon>Bacillota</taxon>
        <taxon>Clostridia</taxon>
        <taxon>Eubacteriales</taxon>
        <taxon>Clostridiaceae</taxon>
        <taxon>Clostridium</taxon>
    </lineage>
</organism>
<keyword evidence="3" id="KW-1185">Reference proteome</keyword>
<dbReference type="Gene3D" id="3.40.630.30">
    <property type="match status" value="1"/>
</dbReference>
<gene>
    <name evidence="2" type="ORF">J2Z44_002573</name>
</gene>
<dbReference type="Pfam" id="PF00583">
    <property type="entry name" value="Acetyltransf_1"/>
    <property type="match status" value="1"/>
</dbReference>
<dbReference type="InterPro" id="IPR016181">
    <property type="entry name" value="Acyl_CoA_acyltransferase"/>
</dbReference>